<organism evidence="2 3">
    <name type="scientific">Sesamum alatum</name>
    <dbReference type="NCBI Taxonomy" id="300844"/>
    <lineage>
        <taxon>Eukaryota</taxon>
        <taxon>Viridiplantae</taxon>
        <taxon>Streptophyta</taxon>
        <taxon>Embryophyta</taxon>
        <taxon>Tracheophyta</taxon>
        <taxon>Spermatophyta</taxon>
        <taxon>Magnoliopsida</taxon>
        <taxon>eudicotyledons</taxon>
        <taxon>Gunneridae</taxon>
        <taxon>Pentapetalae</taxon>
        <taxon>asterids</taxon>
        <taxon>lamiids</taxon>
        <taxon>Lamiales</taxon>
        <taxon>Pedaliaceae</taxon>
        <taxon>Sesamum</taxon>
    </lineage>
</organism>
<protein>
    <recommendedName>
        <fullName evidence="4">Late embryogenesis abundant protein LEA-2 subgroup domain-containing protein</fullName>
    </recommendedName>
</protein>
<proteinExistence type="predicted"/>
<keyword evidence="1" id="KW-0812">Transmembrane</keyword>
<reference evidence="2" key="1">
    <citation type="submission" date="2020-06" db="EMBL/GenBank/DDBJ databases">
        <authorList>
            <person name="Li T."/>
            <person name="Hu X."/>
            <person name="Zhang T."/>
            <person name="Song X."/>
            <person name="Zhang H."/>
            <person name="Dai N."/>
            <person name="Sheng W."/>
            <person name="Hou X."/>
            <person name="Wei L."/>
        </authorList>
    </citation>
    <scope>NUCLEOTIDE SEQUENCE</scope>
    <source>
        <strain evidence="2">3651</strain>
        <tissue evidence="2">Leaf</tissue>
    </source>
</reference>
<feature type="transmembrane region" description="Helical" evidence="1">
    <location>
        <begin position="66"/>
        <end position="87"/>
    </location>
</feature>
<dbReference type="Proteomes" id="UP001293254">
    <property type="component" value="Unassembled WGS sequence"/>
</dbReference>
<evidence type="ECO:0008006" key="4">
    <source>
        <dbReference type="Google" id="ProtNLM"/>
    </source>
</evidence>
<evidence type="ECO:0000313" key="2">
    <source>
        <dbReference type="EMBL" id="KAK4429920.1"/>
    </source>
</evidence>
<reference evidence="2" key="2">
    <citation type="journal article" date="2024" name="Plant">
        <title>Genomic evolution and insights into agronomic trait innovations of Sesamum species.</title>
        <authorList>
            <person name="Miao H."/>
            <person name="Wang L."/>
            <person name="Qu L."/>
            <person name="Liu H."/>
            <person name="Sun Y."/>
            <person name="Le M."/>
            <person name="Wang Q."/>
            <person name="Wei S."/>
            <person name="Zheng Y."/>
            <person name="Lin W."/>
            <person name="Duan Y."/>
            <person name="Cao H."/>
            <person name="Xiong S."/>
            <person name="Wang X."/>
            <person name="Wei L."/>
            <person name="Li C."/>
            <person name="Ma Q."/>
            <person name="Ju M."/>
            <person name="Zhao R."/>
            <person name="Li G."/>
            <person name="Mu C."/>
            <person name="Tian Q."/>
            <person name="Mei H."/>
            <person name="Zhang T."/>
            <person name="Gao T."/>
            <person name="Zhang H."/>
        </authorList>
    </citation>
    <scope>NUCLEOTIDE SEQUENCE</scope>
    <source>
        <strain evidence="2">3651</strain>
    </source>
</reference>
<comment type="caution">
    <text evidence="2">The sequence shown here is derived from an EMBL/GenBank/DDBJ whole genome shotgun (WGS) entry which is preliminary data.</text>
</comment>
<evidence type="ECO:0000256" key="1">
    <source>
        <dbReference type="SAM" id="Phobius"/>
    </source>
</evidence>
<dbReference type="EMBL" id="JACGWO010000004">
    <property type="protein sequence ID" value="KAK4429920.1"/>
    <property type="molecule type" value="Genomic_DNA"/>
</dbReference>
<name>A0AAE2CPM9_9LAMI</name>
<accession>A0AAE2CPM9</accession>
<keyword evidence="1" id="KW-1133">Transmembrane helix</keyword>
<keyword evidence="1" id="KW-0472">Membrane</keyword>
<evidence type="ECO:0000313" key="3">
    <source>
        <dbReference type="Proteomes" id="UP001293254"/>
    </source>
</evidence>
<keyword evidence="3" id="KW-1185">Reference proteome</keyword>
<sequence>MDENETPQRVRGPEGYNRLTTLEMEDQANASSTGGESDCASEFRQFCFDLHQQLESACHVIDWDRIFMIAFVTIAIVLVIFAFFPYLRTQLISDQRLQHQFMLNSLTISDFHAASDHVTGKCDVMFNISNQGDRSIYHETSVLSIFLDHELLWVARTGDFFVDIGNDIVFNVSINKTTVSVPASFVPTAFVESRTLHRPLRFKLKYDGMLREGLAAWYEERAHIYIICGWVDMQFVNETTLEGGPANCSVVN</sequence>
<gene>
    <name evidence="2" type="ORF">Salat_1292700</name>
</gene>
<dbReference type="AlphaFoldDB" id="A0AAE2CPM9"/>